<evidence type="ECO:0000256" key="1">
    <source>
        <dbReference type="SAM" id="MobiDB-lite"/>
    </source>
</evidence>
<proteinExistence type="predicted"/>
<accession>A0ABQ3KQM3</accession>
<evidence type="ECO:0000313" key="2">
    <source>
        <dbReference type="EMBL" id="GHG34536.1"/>
    </source>
</evidence>
<dbReference type="EMBL" id="BNAW01000038">
    <property type="protein sequence ID" value="GHG34536.1"/>
    <property type="molecule type" value="Genomic_DNA"/>
</dbReference>
<evidence type="ECO:0000313" key="3">
    <source>
        <dbReference type="Proteomes" id="UP000649955"/>
    </source>
</evidence>
<name>A0ABQ3KQM3_9PSEU</name>
<comment type="caution">
    <text evidence="2">The sequence shown here is derived from an EMBL/GenBank/DDBJ whole genome shotgun (WGS) entry which is preliminary data.</text>
</comment>
<feature type="region of interest" description="Disordered" evidence="1">
    <location>
        <begin position="62"/>
        <end position="81"/>
    </location>
</feature>
<organism evidence="2 3">
    <name type="scientific">Amycolatopsis bullii</name>
    <dbReference type="NCBI Taxonomy" id="941987"/>
    <lineage>
        <taxon>Bacteria</taxon>
        <taxon>Bacillati</taxon>
        <taxon>Actinomycetota</taxon>
        <taxon>Actinomycetes</taxon>
        <taxon>Pseudonocardiales</taxon>
        <taxon>Pseudonocardiaceae</taxon>
        <taxon>Amycolatopsis</taxon>
    </lineage>
</organism>
<reference evidence="3" key="1">
    <citation type="journal article" date="2019" name="Int. J. Syst. Evol. Microbiol.">
        <title>The Global Catalogue of Microorganisms (GCM) 10K type strain sequencing project: providing services to taxonomists for standard genome sequencing and annotation.</title>
        <authorList>
            <consortium name="The Broad Institute Genomics Platform"/>
            <consortium name="The Broad Institute Genome Sequencing Center for Infectious Disease"/>
            <person name="Wu L."/>
            <person name="Ma J."/>
        </authorList>
    </citation>
    <scope>NUCLEOTIDE SEQUENCE [LARGE SCALE GENOMIC DNA]</scope>
    <source>
        <strain evidence="3">CGMCC 4.7680</strain>
    </source>
</reference>
<sequence length="81" mass="8447">MVAADTDRTHLELAGLAALGQDGRGQGGHTECDGHGFQRTYPYWATFTMSTVTVSSVTAGMRHKRGAGTPPWPVATAAGSD</sequence>
<dbReference type="Proteomes" id="UP000649955">
    <property type="component" value="Unassembled WGS sequence"/>
</dbReference>
<protein>
    <submittedName>
        <fullName evidence="2">Uncharacterized protein</fullName>
    </submittedName>
</protein>
<gene>
    <name evidence="2" type="ORF">GCM10017567_63630</name>
</gene>
<keyword evidence="3" id="KW-1185">Reference proteome</keyword>